<keyword evidence="1" id="KW-0489">Methyltransferase</keyword>
<comment type="caution">
    <text evidence="4">The sequence shown here is derived from an EMBL/GenBank/DDBJ whole genome shotgun (WGS) entry which is preliminary data.</text>
</comment>
<dbReference type="PANTHER" id="PTHR43397:SF1">
    <property type="entry name" value="ERGOTHIONEINE BIOSYNTHESIS PROTEIN 1"/>
    <property type="match status" value="1"/>
</dbReference>
<dbReference type="RefSeq" id="WP_187221855.1">
    <property type="nucleotide sequence ID" value="NZ_JABVED010000010.1"/>
</dbReference>
<dbReference type="Proteomes" id="UP000734823">
    <property type="component" value="Unassembled WGS sequence"/>
</dbReference>
<keyword evidence="2" id="KW-0808">Transferase</keyword>
<dbReference type="InterPro" id="IPR029063">
    <property type="entry name" value="SAM-dependent_MTases_sf"/>
</dbReference>
<name>A0ABR7L9B8_9PSEU</name>
<keyword evidence="5" id="KW-1185">Reference proteome</keyword>
<evidence type="ECO:0000259" key="3">
    <source>
        <dbReference type="Pfam" id="PF10017"/>
    </source>
</evidence>
<evidence type="ECO:0000313" key="4">
    <source>
        <dbReference type="EMBL" id="MBC6449267.1"/>
    </source>
</evidence>
<accession>A0ABR7L9B8</accession>
<proteinExistence type="predicted"/>
<evidence type="ECO:0000313" key="5">
    <source>
        <dbReference type="Proteomes" id="UP000734823"/>
    </source>
</evidence>
<dbReference type="Pfam" id="PF10017">
    <property type="entry name" value="Methyltransf_33"/>
    <property type="match status" value="1"/>
</dbReference>
<dbReference type="EMBL" id="JABVED010000010">
    <property type="protein sequence ID" value="MBC6449267.1"/>
    <property type="molecule type" value="Genomic_DNA"/>
</dbReference>
<organism evidence="4 5">
    <name type="scientific">Actinokineospora xionganensis</name>
    <dbReference type="NCBI Taxonomy" id="2684470"/>
    <lineage>
        <taxon>Bacteria</taxon>
        <taxon>Bacillati</taxon>
        <taxon>Actinomycetota</taxon>
        <taxon>Actinomycetes</taxon>
        <taxon>Pseudonocardiales</taxon>
        <taxon>Pseudonocardiaceae</taxon>
        <taxon>Actinokineospora</taxon>
    </lineage>
</organism>
<reference evidence="4 5" key="1">
    <citation type="submission" date="2020-06" db="EMBL/GenBank/DDBJ databases">
        <title>Actinokineospora xiongansis sp. nov., isolated from soil of Baiyangdian.</title>
        <authorList>
            <person name="Zhang X."/>
        </authorList>
    </citation>
    <scope>NUCLEOTIDE SEQUENCE [LARGE SCALE GENOMIC DNA]</scope>
    <source>
        <strain evidence="4 5">HBU206404</strain>
    </source>
</reference>
<protein>
    <submittedName>
        <fullName evidence="4">L-histidine N(Alpha)-methyltransferase</fullName>
    </submittedName>
</protein>
<dbReference type="Gene3D" id="3.40.50.150">
    <property type="entry name" value="Vaccinia Virus protein VP39"/>
    <property type="match status" value="1"/>
</dbReference>
<sequence>MTAGERPLPGDLAKAIEESDFAWSLVLVGEDQSSKLASLTSDLRGKPSPNGEGKQITSGYQYWGIGPTIAWAHACSDPFYQVMKQSLESFTRRWRRISGKVGGSPFHYVCLGAGTGHKDRQVLESLLVENPDMFYFPVDISSEMLRLGTNESTRGLGMAGHQIIPVHLDFAIIENLRELGKLLRTIVGDEPILYSLLGNTMANFDDDAEILSSLTSLLRPQDRFLLEVATTDDLTDDLARQVVEEYARSRAYKEFVTSALLHNSDLTIDMESVLFRGSVEAGRALKVKVIYQNRTGGDIQMTLPDRTRVLFPDNDTILLQVTRKYARKALDEILTRCGLRRVAATHSDFRTQRASPGFGMELVLLGRAQGGEPVPTQRRTRADEIWAN</sequence>
<evidence type="ECO:0000256" key="2">
    <source>
        <dbReference type="ARBA" id="ARBA00022679"/>
    </source>
</evidence>
<evidence type="ECO:0000256" key="1">
    <source>
        <dbReference type="ARBA" id="ARBA00022603"/>
    </source>
</evidence>
<feature type="domain" description="Histidine-specific methyltransferase SAM-dependent" evidence="3">
    <location>
        <begin position="54"/>
        <end position="343"/>
    </location>
</feature>
<dbReference type="PANTHER" id="PTHR43397">
    <property type="entry name" value="ERGOTHIONEINE BIOSYNTHESIS PROTEIN 1"/>
    <property type="match status" value="1"/>
</dbReference>
<dbReference type="InterPro" id="IPR051128">
    <property type="entry name" value="EgtD_Methyltrsf_superfamily"/>
</dbReference>
<gene>
    <name evidence="4" type="ORF">GPZ80_19055</name>
</gene>
<dbReference type="InterPro" id="IPR019257">
    <property type="entry name" value="MeTrfase_dom"/>
</dbReference>